<dbReference type="InterPro" id="IPR029052">
    <property type="entry name" value="Metallo-depent_PP-like"/>
</dbReference>
<accession>A0AA94HPQ6</accession>
<reference evidence="6 7" key="1">
    <citation type="submission" date="2016-10" db="EMBL/GenBank/DDBJ databases">
        <authorList>
            <person name="Varghese N."/>
            <person name="Submissions S."/>
        </authorList>
    </citation>
    <scope>NUCLEOTIDE SEQUENCE [LARGE SCALE GENOMIC DNA]</scope>
    <source>
        <strain evidence="6 7">IAM 15147</strain>
    </source>
</reference>
<dbReference type="InterPro" id="IPR004843">
    <property type="entry name" value="Calcineurin-like_PHP"/>
</dbReference>
<dbReference type="SUPFAM" id="SSF56300">
    <property type="entry name" value="Metallo-dependent phosphatases"/>
    <property type="match status" value="1"/>
</dbReference>
<protein>
    <submittedName>
        <fullName evidence="6">3',5'-cyclic AMP phosphodiesterase CpdA</fullName>
    </submittedName>
</protein>
<evidence type="ECO:0000313" key="6">
    <source>
        <dbReference type="EMBL" id="SFS16020.1"/>
    </source>
</evidence>
<sequence length="299" mass="31796">MPVSYGIHPAPACVIAHLSDTHLLAGGALLAELVDTEAHLRATAERLRVAAPDADAIVVSGDIADVGEPEAYALAREILEPVAAELGAPIVWAVGNHDERSHMRAALGLPGSPLDPIDTVHEVGELRIVSLDTSLPGWHHGGFDEGQAEWLAAALAEPPALGTVLVMHHPPLPYRSRLMRLLEFRDEQRLAEVLGAGDVRAILSGHLHINGSGTFTEIPVVLAGATSYADDLGGPPPAMHGIDDTQSFNLIEIYPDAVAHSVVPALPHESRETLPAHLVAQVEQLSPAERMERFSRKPS</sequence>
<dbReference type="GO" id="GO:0046872">
    <property type="term" value="F:metal ion binding"/>
    <property type="evidence" value="ECO:0007669"/>
    <property type="project" value="UniProtKB-KW"/>
</dbReference>
<keyword evidence="1" id="KW-0479">Metal-binding</keyword>
<evidence type="ECO:0000256" key="4">
    <source>
        <dbReference type="ARBA" id="ARBA00025742"/>
    </source>
</evidence>
<name>A0AA94HPQ6_9MICO</name>
<comment type="caution">
    <text evidence="6">The sequence shown here is derived from an EMBL/GenBank/DDBJ whole genome shotgun (WGS) entry which is preliminary data.</text>
</comment>
<keyword evidence="7" id="KW-1185">Reference proteome</keyword>
<dbReference type="InterPro" id="IPR050884">
    <property type="entry name" value="CNP_phosphodiesterase-III"/>
</dbReference>
<feature type="domain" description="Calcineurin-like phosphoesterase" evidence="5">
    <location>
        <begin position="15"/>
        <end position="209"/>
    </location>
</feature>
<proteinExistence type="inferred from homology"/>
<keyword evidence="3" id="KW-0408">Iron</keyword>
<dbReference type="AlphaFoldDB" id="A0AA94HPQ6"/>
<evidence type="ECO:0000256" key="1">
    <source>
        <dbReference type="ARBA" id="ARBA00022723"/>
    </source>
</evidence>
<dbReference type="EMBL" id="FOZN01000003">
    <property type="protein sequence ID" value="SFS16020.1"/>
    <property type="molecule type" value="Genomic_DNA"/>
</dbReference>
<dbReference type="GO" id="GO:0016787">
    <property type="term" value="F:hydrolase activity"/>
    <property type="evidence" value="ECO:0007669"/>
    <property type="project" value="UniProtKB-KW"/>
</dbReference>
<comment type="similarity">
    <text evidence="4">Belongs to the cyclic nucleotide phosphodiesterase class-III family.</text>
</comment>
<evidence type="ECO:0000256" key="2">
    <source>
        <dbReference type="ARBA" id="ARBA00022801"/>
    </source>
</evidence>
<evidence type="ECO:0000256" key="3">
    <source>
        <dbReference type="ARBA" id="ARBA00023004"/>
    </source>
</evidence>
<evidence type="ECO:0000259" key="5">
    <source>
        <dbReference type="Pfam" id="PF00149"/>
    </source>
</evidence>
<dbReference type="Proteomes" id="UP000198506">
    <property type="component" value="Unassembled WGS sequence"/>
</dbReference>
<dbReference type="Pfam" id="PF00149">
    <property type="entry name" value="Metallophos"/>
    <property type="match status" value="1"/>
</dbReference>
<keyword evidence="2" id="KW-0378">Hydrolase</keyword>
<dbReference type="Gene3D" id="3.60.21.10">
    <property type="match status" value="1"/>
</dbReference>
<evidence type="ECO:0000313" key="7">
    <source>
        <dbReference type="Proteomes" id="UP000198506"/>
    </source>
</evidence>
<dbReference type="PANTHER" id="PTHR42988:SF2">
    <property type="entry name" value="CYCLIC NUCLEOTIDE PHOSPHODIESTERASE CBUA0032-RELATED"/>
    <property type="match status" value="1"/>
</dbReference>
<organism evidence="6 7">
    <name type="scientific">Agrococcus baldri</name>
    <dbReference type="NCBI Taxonomy" id="153730"/>
    <lineage>
        <taxon>Bacteria</taxon>
        <taxon>Bacillati</taxon>
        <taxon>Actinomycetota</taxon>
        <taxon>Actinomycetes</taxon>
        <taxon>Micrococcales</taxon>
        <taxon>Microbacteriaceae</taxon>
        <taxon>Agrococcus</taxon>
    </lineage>
</organism>
<gene>
    <name evidence="6" type="ORF">SAMN04487783_2190</name>
</gene>
<dbReference type="PANTHER" id="PTHR42988">
    <property type="entry name" value="PHOSPHOHYDROLASE"/>
    <property type="match status" value="1"/>
</dbReference>